<dbReference type="InterPro" id="IPR013103">
    <property type="entry name" value="RVT_2"/>
</dbReference>
<dbReference type="InterPro" id="IPR043502">
    <property type="entry name" value="DNA/RNA_pol_sf"/>
</dbReference>
<sequence length="1378" mass="154748">FIYFSNMSSSGPIFSISGTPTITAEKLNGKNYLSWSASVELWFLGQGYHDHLEKDITEISSESQELWKKLDFQLCALLWQSVEPNILGTLRTFKTCHSFWKKAQTIFANDIQRLYDSAHKLASLKQTDDDMVSFIAQAQSAAEELKMFLEADSVEEMKKKLDKLCMVLILRAMNSNFNHIRDQILTDQEIPSMENLVTRLLRVPSSKNSASLVEPTESSAMVSTRGRGGRGNRGGRGGRSGRPQCSYCKRMGHTQETCYSLHGFPEKTANVSKIEDSKSDKKISEEEYQEYLRLKSNSQAQSSFVPNISTACISQSTESQGPWIIDSGASDHMSGNNSLFSSISLPKVPHFITLANGSKVASQGVGQVSLTPSLNLKSVLFVPKCAFNLISLSKLTKSLNCSVTFDANSFVIQERGTGRLIGGGHESRGLYYFETSPSVSCFASSTPKLLHDRLGHPHLTKLKKMVPSLNKLQALECESCQLGKHVRSSFPKRTETRCNSAFSIIHSDIWGPSRVTSFGFRYFVTFIDEYSRCTWIYLMKDRSELLSIFMSFCNEIKNQFGKIIKVLRSDNAKEYFSSDLTSFLTTYGILHQSTCPHTPQQNGIAERKNRHLVETARTLLLSTNVPVHHWGDAILTACFLINRMPSSSLDNKIPYSILFPNEPLFHVSPRVFGCVCFVHDLSPGLDKLSARAIKCVFLGYSRLQKGYRCYSPDTRRYYMSADVTFFEDTSFFSSSMQVLDSIQQVLPVPFLESVLTQSPETTNQNIDPNPSPTINPPEPSSPPLITYQRRIQRDNSTHHGEPSVSCSSPSTAPTTIPNDEDSSWPIALRKGIRSTRNPHPIYNFLSYHRLSPSYFSFVSSLSSITIPKNINDALAHPGWRQAMVVEMQALESSGTWELVPLPPGKKTVGCRWVYAIKVGPDGKLDRLKARLVAKGYTQIYGLDYGDTFSPVAKVTSVRLFLAMAAIRHWPLHQLDIKNAFLHGDLEEEIYMEQPPGFVAQGECGLVCKLRRSLYGLKQSPRAWFGKFSHVVQSFGLNRSEADHSVFYCHTSSGKCVYLIVYVDDIVITGNDSVKISQLKRHLVSHFETKDLGYLKYFLGIEVAQSKEGIVISQRKYALDILEETGMINCKPIDSPMDPNKKLVADHGEPFSDPERYRRLVGKLIYLTITRPDISFAVGVVSQFMQAPYIDHWNAVIHILRYIKKNPGQGLLYEDKGSTQISGYCDADWAGSPIDRRSTTGYCVFIGGNIISWKSKKQNVVAQSSAEAEYRAMATATCELIWIKQLLQELKFCDVKQMKLYCDNQAALHIASNPVFHERTKHIEIDCHFVRQKLLSKEIGTEFTSSNDQLADILTKSLRGPRIKFICSKLGAYDLYAPA</sequence>
<dbReference type="Gramene" id="C.cajan_17615.t">
    <property type="protein sequence ID" value="C.cajan_17615.t.cds1"/>
    <property type="gene ID" value="C.cajan_17615"/>
</dbReference>
<dbReference type="PANTHER" id="PTHR11439:SF484">
    <property type="entry name" value="REVERSE TRANSCRIPTASE TY1_COPIA-TYPE DOMAIN-CONTAINING PROTEIN"/>
    <property type="match status" value="1"/>
</dbReference>
<protein>
    <submittedName>
        <fullName evidence="4">Retrovirus-related Pol polyprotein from transposon TNT 1-94</fullName>
    </submittedName>
</protein>
<dbReference type="InterPro" id="IPR025724">
    <property type="entry name" value="GAG-pre-integrase_dom"/>
</dbReference>
<gene>
    <name evidence="4" type="ORF">KK1_018137</name>
</gene>
<feature type="region of interest" description="Disordered" evidence="2">
    <location>
        <begin position="758"/>
        <end position="823"/>
    </location>
</feature>
<dbReference type="InterPro" id="IPR012337">
    <property type="entry name" value="RNaseH-like_sf"/>
</dbReference>
<evidence type="ECO:0000259" key="3">
    <source>
        <dbReference type="PROSITE" id="PS50994"/>
    </source>
</evidence>
<dbReference type="CDD" id="cd09272">
    <property type="entry name" value="RNase_HI_RT_Ty1"/>
    <property type="match status" value="1"/>
</dbReference>
<feature type="compositionally biased region" description="Pro residues" evidence="2">
    <location>
        <begin position="769"/>
        <end position="782"/>
    </location>
</feature>
<dbReference type="SUPFAM" id="SSF56672">
    <property type="entry name" value="DNA/RNA polymerases"/>
    <property type="match status" value="1"/>
</dbReference>
<feature type="domain" description="Integrase catalytic" evidence="3">
    <location>
        <begin position="487"/>
        <end position="662"/>
    </location>
</feature>
<dbReference type="SUPFAM" id="SSF53098">
    <property type="entry name" value="Ribonuclease H-like"/>
    <property type="match status" value="1"/>
</dbReference>
<feature type="compositionally biased region" description="Gly residues" evidence="2">
    <location>
        <begin position="229"/>
        <end position="240"/>
    </location>
</feature>
<dbReference type="Pfam" id="PF13976">
    <property type="entry name" value="gag_pre-integrs"/>
    <property type="match status" value="1"/>
</dbReference>
<keyword evidence="1" id="KW-0064">Aspartyl protease</keyword>
<keyword evidence="1" id="KW-0645">Protease</keyword>
<dbReference type="InterPro" id="IPR036397">
    <property type="entry name" value="RNaseH_sf"/>
</dbReference>
<evidence type="ECO:0000313" key="4">
    <source>
        <dbReference type="EMBL" id="KYP63559.1"/>
    </source>
</evidence>
<feature type="compositionally biased region" description="Basic and acidic residues" evidence="2">
    <location>
        <begin position="791"/>
        <end position="801"/>
    </location>
</feature>
<proteinExistence type="predicted"/>
<keyword evidence="5" id="KW-1185">Reference proteome</keyword>
<dbReference type="InterPro" id="IPR054722">
    <property type="entry name" value="PolX-like_BBD"/>
</dbReference>
<evidence type="ECO:0000313" key="5">
    <source>
        <dbReference type="Proteomes" id="UP000075243"/>
    </source>
</evidence>
<dbReference type="GO" id="GO:0003676">
    <property type="term" value="F:nucleic acid binding"/>
    <property type="evidence" value="ECO:0007669"/>
    <property type="project" value="InterPro"/>
</dbReference>
<dbReference type="Pfam" id="PF22936">
    <property type="entry name" value="Pol_BBD"/>
    <property type="match status" value="1"/>
</dbReference>
<feature type="compositionally biased region" description="Polar residues" evidence="2">
    <location>
        <begin position="207"/>
        <end position="222"/>
    </location>
</feature>
<dbReference type="Proteomes" id="UP000075243">
    <property type="component" value="Chromosome 7"/>
</dbReference>
<dbReference type="GO" id="GO:0015074">
    <property type="term" value="P:DNA integration"/>
    <property type="evidence" value="ECO:0007669"/>
    <property type="project" value="InterPro"/>
</dbReference>
<reference evidence="4 5" key="1">
    <citation type="journal article" date="2012" name="Nat. Biotechnol.">
        <title>Draft genome sequence of pigeonpea (Cajanus cajan), an orphan legume crop of resource-poor farmers.</title>
        <authorList>
            <person name="Varshney R.K."/>
            <person name="Chen W."/>
            <person name="Li Y."/>
            <person name="Bharti A.K."/>
            <person name="Saxena R.K."/>
            <person name="Schlueter J.A."/>
            <person name="Donoghue M.T."/>
            <person name="Azam S."/>
            <person name="Fan G."/>
            <person name="Whaley A.M."/>
            <person name="Farmer A.D."/>
            <person name="Sheridan J."/>
            <person name="Iwata A."/>
            <person name="Tuteja R."/>
            <person name="Penmetsa R.V."/>
            <person name="Wu W."/>
            <person name="Upadhyaya H.D."/>
            <person name="Yang S.P."/>
            <person name="Shah T."/>
            <person name="Saxena K.B."/>
            <person name="Michael T."/>
            <person name="McCombie W.R."/>
            <person name="Yang B."/>
            <person name="Zhang G."/>
            <person name="Yang H."/>
            <person name="Wang J."/>
            <person name="Spillane C."/>
            <person name="Cook D.R."/>
            <person name="May G.D."/>
            <person name="Xu X."/>
            <person name="Jackson S.A."/>
        </authorList>
    </citation>
    <scope>NUCLEOTIDE SEQUENCE [LARGE SCALE GENOMIC DNA]</scope>
    <source>
        <strain evidence="5">cv. Asha</strain>
    </source>
</reference>
<dbReference type="Pfam" id="PF00665">
    <property type="entry name" value="rve"/>
    <property type="match status" value="1"/>
</dbReference>
<feature type="non-terminal residue" evidence="4">
    <location>
        <position position="1"/>
    </location>
</feature>
<dbReference type="InterPro" id="IPR057670">
    <property type="entry name" value="SH3_retrovirus"/>
</dbReference>
<dbReference type="GO" id="GO:0004190">
    <property type="term" value="F:aspartic-type endopeptidase activity"/>
    <property type="evidence" value="ECO:0007669"/>
    <property type="project" value="UniProtKB-KW"/>
</dbReference>
<evidence type="ECO:0000256" key="1">
    <source>
        <dbReference type="ARBA" id="ARBA00022750"/>
    </source>
</evidence>
<dbReference type="Pfam" id="PF07727">
    <property type="entry name" value="RVT_2"/>
    <property type="match status" value="1"/>
</dbReference>
<feature type="compositionally biased region" description="Polar residues" evidence="2">
    <location>
        <begin position="804"/>
        <end position="817"/>
    </location>
</feature>
<dbReference type="Gene3D" id="3.30.420.10">
    <property type="entry name" value="Ribonuclease H-like superfamily/Ribonuclease H"/>
    <property type="match status" value="1"/>
</dbReference>
<dbReference type="EMBL" id="CM003609">
    <property type="protein sequence ID" value="KYP63559.1"/>
    <property type="molecule type" value="Genomic_DNA"/>
</dbReference>
<dbReference type="PROSITE" id="PS50994">
    <property type="entry name" value="INTEGRASE"/>
    <property type="match status" value="1"/>
</dbReference>
<organism evidence="4 5">
    <name type="scientific">Cajanus cajan</name>
    <name type="common">Pigeon pea</name>
    <name type="synonym">Cajanus indicus</name>
    <dbReference type="NCBI Taxonomy" id="3821"/>
    <lineage>
        <taxon>Eukaryota</taxon>
        <taxon>Viridiplantae</taxon>
        <taxon>Streptophyta</taxon>
        <taxon>Embryophyta</taxon>
        <taxon>Tracheophyta</taxon>
        <taxon>Spermatophyta</taxon>
        <taxon>Magnoliopsida</taxon>
        <taxon>eudicotyledons</taxon>
        <taxon>Gunneridae</taxon>
        <taxon>Pentapetalae</taxon>
        <taxon>rosids</taxon>
        <taxon>fabids</taxon>
        <taxon>Fabales</taxon>
        <taxon>Fabaceae</taxon>
        <taxon>Papilionoideae</taxon>
        <taxon>50 kb inversion clade</taxon>
        <taxon>NPAAA clade</taxon>
        <taxon>indigoferoid/millettioid clade</taxon>
        <taxon>Phaseoleae</taxon>
        <taxon>Cajanus</taxon>
    </lineage>
</organism>
<keyword evidence="1" id="KW-0378">Hydrolase</keyword>
<feature type="region of interest" description="Disordered" evidence="2">
    <location>
        <begin position="207"/>
        <end position="243"/>
    </location>
</feature>
<dbReference type="InterPro" id="IPR001584">
    <property type="entry name" value="Integrase_cat-core"/>
</dbReference>
<evidence type="ECO:0000256" key="2">
    <source>
        <dbReference type="SAM" id="MobiDB-lite"/>
    </source>
</evidence>
<accession>A0A151T930</accession>
<dbReference type="Pfam" id="PF25597">
    <property type="entry name" value="SH3_retrovirus"/>
    <property type="match status" value="1"/>
</dbReference>
<dbReference type="PANTHER" id="PTHR11439">
    <property type="entry name" value="GAG-POL-RELATED RETROTRANSPOSON"/>
    <property type="match status" value="1"/>
</dbReference>
<name>A0A151T930_CAJCA</name>